<sequence>MEGRVEMQSECVSYCFVNRYLKLNNRKLEIYFNPTDPIPATEFNFDTVSELHIDDDLNVIEIGKCWFKVDDQMEFQKWCECLKQHKGIKESESNESLNILIPNVSQCSSVSDEDENESDEYKMETKSKPIPQISVSDKTLVSH</sequence>
<reference evidence="2" key="1">
    <citation type="submission" date="2021-01" db="EMBL/GenBank/DDBJ databases">
        <authorList>
            <person name="Corre E."/>
            <person name="Pelletier E."/>
            <person name="Niang G."/>
            <person name="Scheremetjew M."/>
            <person name="Finn R."/>
            <person name="Kale V."/>
            <person name="Holt S."/>
            <person name="Cochrane G."/>
            <person name="Meng A."/>
            <person name="Brown T."/>
            <person name="Cohen L."/>
        </authorList>
    </citation>
    <scope>NUCLEOTIDE SEQUENCE</scope>
    <source>
        <strain evidence="2">CCMP3278</strain>
    </source>
</reference>
<name>A0A7S0ZG92_9RHOD</name>
<dbReference type="SUPFAM" id="SSF50729">
    <property type="entry name" value="PH domain-like"/>
    <property type="match status" value="1"/>
</dbReference>
<evidence type="ECO:0000256" key="1">
    <source>
        <dbReference type="SAM" id="MobiDB-lite"/>
    </source>
</evidence>
<feature type="compositionally biased region" description="Polar residues" evidence="1">
    <location>
        <begin position="133"/>
        <end position="143"/>
    </location>
</feature>
<feature type="region of interest" description="Disordered" evidence="1">
    <location>
        <begin position="106"/>
        <end position="143"/>
    </location>
</feature>
<dbReference type="AlphaFoldDB" id="A0A7S0ZG92"/>
<protein>
    <recommendedName>
        <fullName evidence="3">PH domain-containing protein</fullName>
    </recommendedName>
</protein>
<accession>A0A7S0ZG92</accession>
<proteinExistence type="predicted"/>
<organism evidence="2">
    <name type="scientific">Timspurckia oligopyrenoides</name>
    <dbReference type="NCBI Taxonomy" id="708627"/>
    <lineage>
        <taxon>Eukaryota</taxon>
        <taxon>Rhodophyta</taxon>
        <taxon>Bangiophyceae</taxon>
        <taxon>Porphyridiales</taxon>
        <taxon>Porphyridiaceae</taxon>
        <taxon>Timspurckia</taxon>
    </lineage>
</organism>
<gene>
    <name evidence="2" type="ORF">TOLI1172_LOCUS5241</name>
</gene>
<evidence type="ECO:0000313" key="2">
    <source>
        <dbReference type="EMBL" id="CAD8820847.1"/>
    </source>
</evidence>
<dbReference type="EMBL" id="HBFP01007299">
    <property type="protein sequence ID" value="CAD8820847.1"/>
    <property type="molecule type" value="Transcribed_RNA"/>
</dbReference>
<evidence type="ECO:0008006" key="3">
    <source>
        <dbReference type="Google" id="ProtNLM"/>
    </source>
</evidence>